<evidence type="ECO:0000313" key="1">
    <source>
        <dbReference type="EMBL" id="WAR45078.1"/>
    </source>
</evidence>
<name>A0ABY7GKQ2_9GAMM</name>
<organism evidence="1 2">
    <name type="scientific">Methylomonas rapida</name>
    <dbReference type="NCBI Taxonomy" id="2963939"/>
    <lineage>
        <taxon>Bacteria</taxon>
        <taxon>Pseudomonadati</taxon>
        <taxon>Pseudomonadota</taxon>
        <taxon>Gammaproteobacteria</taxon>
        <taxon>Methylococcales</taxon>
        <taxon>Methylococcaceae</taxon>
        <taxon>Methylomonas</taxon>
    </lineage>
</organism>
<reference evidence="1" key="1">
    <citation type="submission" date="2022-11" db="EMBL/GenBank/DDBJ databases">
        <title>Methylomonas rapida sp. nov., Carotenoid-Producing Obligate Methanotrophs with High Growth Characteristics and Biotechnological Potential.</title>
        <authorList>
            <person name="Tikhonova E.N."/>
            <person name="Suleimanov R.Z."/>
            <person name="Miroshnikov K."/>
            <person name="Oshkin I.Y."/>
            <person name="Belova S.E."/>
            <person name="Danilova O.V."/>
            <person name="Ashikhmin A."/>
            <person name="Konopkin A."/>
            <person name="But S.Y."/>
            <person name="Khmelenina V.N."/>
            <person name="Kuznetsov N."/>
            <person name="Pimenov N.V."/>
            <person name="Dedysh S.N."/>
        </authorList>
    </citation>
    <scope>NUCLEOTIDE SEQUENCE</scope>
    <source>
        <strain evidence="1">MP1</strain>
    </source>
</reference>
<accession>A0ABY7GKQ2</accession>
<dbReference type="RefSeq" id="WP_255190043.1">
    <property type="nucleotide sequence ID" value="NZ_CP113517.1"/>
</dbReference>
<dbReference type="Proteomes" id="UP001162780">
    <property type="component" value="Chromosome"/>
</dbReference>
<gene>
    <name evidence="1" type="ORF">NM686_000795</name>
</gene>
<protein>
    <submittedName>
        <fullName evidence="1">Uncharacterized protein</fullName>
    </submittedName>
</protein>
<keyword evidence="2" id="KW-1185">Reference proteome</keyword>
<sequence>MGILDQLKQEAAEKQKLQESQTNLQKQREDRYRAAILPAMQKAFKFMQELVEYLNFLEHAVVVEEYSNQYPQFGQMKQQDYKIYTDNHGGFADVDRLMQINVRFFCVGFGSFSYNLEGQNRIEREVAFLTSRNVHFDWKLLDGRSAIPSAVFTITRRIPVRFRFEVDYDNSKIHLLINNHENFNAYKKAFAPEDVNDELLDEIARFMLRKDSDFIRLEITSVQRQRIKNLVEQKRREELALLRSIPTENPTGANNDKALGDRLRALVKLPKK</sequence>
<evidence type="ECO:0000313" key="2">
    <source>
        <dbReference type="Proteomes" id="UP001162780"/>
    </source>
</evidence>
<proteinExistence type="predicted"/>
<dbReference type="EMBL" id="CP113517">
    <property type="protein sequence ID" value="WAR45078.1"/>
    <property type="molecule type" value="Genomic_DNA"/>
</dbReference>